<feature type="non-terminal residue" evidence="1">
    <location>
        <position position="1"/>
    </location>
</feature>
<dbReference type="AlphaFoldDB" id="X1GUM0"/>
<sequence>FIHSVKDTPDKCSPEILNSCLEICFNVIKSIDLKGE</sequence>
<evidence type="ECO:0000313" key="1">
    <source>
        <dbReference type="EMBL" id="GAH61606.1"/>
    </source>
</evidence>
<comment type="caution">
    <text evidence="1">The sequence shown here is derived from an EMBL/GenBank/DDBJ whole genome shotgun (WGS) entry which is preliminary data.</text>
</comment>
<gene>
    <name evidence="1" type="ORF">S03H2_31359</name>
</gene>
<protein>
    <recommendedName>
        <fullName evidence="2">Peptidase M28 domain-containing protein</fullName>
    </recommendedName>
</protein>
<evidence type="ECO:0008006" key="2">
    <source>
        <dbReference type="Google" id="ProtNLM"/>
    </source>
</evidence>
<proteinExistence type="predicted"/>
<dbReference type="EMBL" id="BARU01019009">
    <property type="protein sequence ID" value="GAH61606.1"/>
    <property type="molecule type" value="Genomic_DNA"/>
</dbReference>
<name>X1GUM0_9ZZZZ</name>
<organism evidence="1">
    <name type="scientific">marine sediment metagenome</name>
    <dbReference type="NCBI Taxonomy" id="412755"/>
    <lineage>
        <taxon>unclassified sequences</taxon>
        <taxon>metagenomes</taxon>
        <taxon>ecological metagenomes</taxon>
    </lineage>
</organism>
<reference evidence="1" key="1">
    <citation type="journal article" date="2014" name="Front. Microbiol.">
        <title>High frequency of phylogenetically diverse reductive dehalogenase-homologous genes in deep subseafloor sedimentary metagenomes.</title>
        <authorList>
            <person name="Kawai M."/>
            <person name="Futagami T."/>
            <person name="Toyoda A."/>
            <person name="Takaki Y."/>
            <person name="Nishi S."/>
            <person name="Hori S."/>
            <person name="Arai W."/>
            <person name="Tsubouchi T."/>
            <person name="Morono Y."/>
            <person name="Uchiyama I."/>
            <person name="Ito T."/>
            <person name="Fujiyama A."/>
            <person name="Inagaki F."/>
            <person name="Takami H."/>
        </authorList>
    </citation>
    <scope>NUCLEOTIDE SEQUENCE</scope>
    <source>
        <strain evidence="1">Expedition CK06-06</strain>
    </source>
</reference>
<accession>X1GUM0</accession>